<dbReference type="EMBL" id="JBGBPQ010000003">
    <property type="protein sequence ID" value="KAL1526902.1"/>
    <property type="molecule type" value="Genomic_DNA"/>
</dbReference>
<keyword evidence="3" id="KW-1185">Reference proteome</keyword>
<organism evidence="2 3">
    <name type="scientific">Prymnesium parvum</name>
    <name type="common">Toxic golden alga</name>
    <dbReference type="NCBI Taxonomy" id="97485"/>
    <lineage>
        <taxon>Eukaryota</taxon>
        <taxon>Haptista</taxon>
        <taxon>Haptophyta</taxon>
        <taxon>Prymnesiophyceae</taxon>
        <taxon>Prymnesiales</taxon>
        <taxon>Prymnesiaceae</taxon>
        <taxon>Prymnesium</taxon>
    </lineage>
</organism>
<dbReference type="AlphaFoldDB" id="A0AB34K100"/>
<dbReference type="Proteomes" id="UP001515480">
    <property type="component" value="Unassembled WGS sequence"/>
</dbReference>
<keyword evidence="1" id="KW-1133">Transmembrane helix</keyword>
<proteinExistence type="predicted"/>
<evidence type="ECO:0000256" key="1">
    <source>
        <dbReference type="SAM" id="Phobius"/>
    </source>
</evidence>
<sequence>MQCAQLRSTGWPVLMELKALVFDPVRPFDLTLQVHLHPTVVRRDMACLAHSSVLLLPPSQPRLGQLLSTPSICQGFIHGEDCHGTFALSLPLRACSAHVFSTLSLPSTTLWARCVLALLFAPITKAGLVIILKKLLSSKRL</sequence>
<keyword evidence="1" id="KW-0812">Transmembrane</keyword>
<comment type="caution">
    <text evidence="2">The sequence shown here is derived from an EMBL/GenBank/DDBJ whole genome shotgun (WGS) entry which is preliminary data.</text>
</comment>
<feature type="transmembrane region" description="Helical" evidence="1">
    <location>
        <begin position="110"/>
        <end position="132"/>
    </location>
</feature>
<gene>
    <name evidence="2" type="ORF">AB1Y20_015593</name>
</gene>
<protein>
    <submittedName>
        <fullName evidence="2">Uncharacterized protein</fullName>
    </submittedName>
</protein>
<evidence type="ECO:0000313" key="3">
    <source>
        <dbReference type="Proteomes" id="UP001515480"/>
    </source>
</evidence>
<accession>A0AB34K100</accession>
<keyword evidence="1" id="KW-0472">Membrane</keyword>
<evidence type="ECO:0000313" key="2">
    <source>
        <dbReference type="EMBL" id="KAL1526902.1"/>
    </source>
</evidence>
<name>A0AB34K100_PRYPA</name>
<reference evidence="2 3" key="1">
    <citation type="journal article" date="2024" name="Science">
        <title>Giant polyketide synthase enzymes in the biosynthesis of giant marine polyether toxins.</title>
        <authorList>
            <person name="Fallon T.R."/>
            <person name="Shende V.V."/>
            <person name="Wierzbicki I.H."/>
            <person name="Pendleton A.L."/>
            <person name="Watervoot N.F."/>
            <person name="Auber R.P."/>
            <person name="Gonzalez D.J."/>
            <person name="Wisecaver J.H."/>
            <person name="Moore B.S."/>
        </authorList>
    </citation>
    <scope>NUCLEOTIDE SEQUENCE [LARGE SCALE GENOMIC DNA]</scope>
    <source>
        <strain evidence="2 3">12B1</strain>
    </source>
</reference>